<dbReference type="Pfam" id="PF16026">
    <property type="entry name" value="MIEAP"/>
    <property type="match status" value="2"/>
</dbReference>
<dbReference type="OrthoDB" id="6072791at2759"/>
<evidence type="ECO:0000256" key="2">
    <source>
        <dbReference type="SAM" id="MobiDB-lite"/>
    </source>
</evidence>
<dbReference type="Proteomes" id="UP000242188">
    <property type="component" value="Unassembled WGS sequence"/>
</dbReference>
<gene>
    <name evidence="4" type="ORF">KP79_PYT13134</name>
</gene>
<feature type="region of interest" description="Disordered" evidence="2">
    <location>
        <begin position="759"/>
        <end position="852"/>
    </location>
</feature>
<feature type="compositionally biased region" description="Basic and acidic residues" evidence="2">
    <location>
        <begin position="814"/>
        <end position="833"/>
    </location>
</feature>
<feature type="domain" description="Mitochondria-eating protein C-terminal" evidence="3">
    <location>
        <begin position="868"/>
        <end position="937"/>
    </location>
</feature>
<name>A0A210PXT6_MIZYE</name>
<feature type="compositionally biased region" description="Basic and acidic residues" evidence="2">
    <location>
        <begin position="37"/>
        <end position="47"/>
    </location>
</feature>
<dbReference type="AlphaFoldDB" id="A0A210PXT6"/>
<evidence type="ECO:0000313" key="5">
    <source>
        <dbReference type="Proteomes" id="UP000242188"/>
    </source>
</evidence>
<keyword evidence="1" id="KW-0175">Coiled coil</keyword>
<dbReference type="EMBL" id="NEDP02005411">
    <property type="protein sequence ID" value="OWF41297.1"/>
    <property type="molecule type" value="Genomic_DNA"/>
</dbReference>
<accession>A0A210PXT6</accession>
<reference evidence="4 5" key="1">
    <citation type="journal article" date="2017" name="Nat. Ecol. Evol.">
        <title>Scallop genome provides insights into evolution of bilaterian karyotype and development.</title>
        <authorList>
            <person name="Wang S."/>
            <person name="Zhang J."/>
            <person name="Jiao W."/>
            <person name="Li J."/>
            <person name="Xun X."/>
            <person name="Sun Y."/>
            <person name="Guo X."/>
            <person name="Huan P."/>
            <person name="Dong B."/>
            <person name="Zhang L."/>
            <person name="Hu X."/>
            <person name="Sun X."/>
            <person name="Wang J."/>
            <person name="Zhao C."/>
            <person name="Wang Y."/>
            <person name="Wang D."/>
            <person name="Huang X."/>
            <person name="Wang R."/>
            <person name="Lv J."/>
            <person name="Li Y."/>
            <person name="Zhang Z."/>
            <person name="Liu B."/>
            <person name="Lu W."/>
            <person name="Hui Y."/>
            <person name="Liang J."/>
            <person name="Zhou Z."/>
            <person name="Hou R."/>
            <person name="Li X."/>
            <person name="Liu Y."/>
            <person name="Li H."/>
            <person name="Ning X."/>
            <person name="Lin Y."/>
            <person name="Zhao L."/>
            <person name="Xing Q."/>
            <person name="Dou J."/>
            <person name="Li Y."/>
            <person name="Mao J."/>
            <person name="Guo H."/>
            <person name="Dou H."/>
            <person name="Li T."/>
            <person name="Mu C."/>
            <person name="Jiang W."/>
            <person name="Fu Q."/>
            <person name="Fu X."/>
            <person name="Miao Y."/>
            <person name="Liu J."/>
            <person name="Yu Q."/>
            <person name="Li R."/>
            <person name="Liao H."/>
            <person name="Li X."/>
            <person name="Kong Y."/>
            <person name="Jiang Z."/>
            <person name="Chourrout D."/>
            <person name="Li R."/>
            <person name="Bao Z."/>
        </authorList>
    </citation>
    <scope>NUCLEOTIDE SEQUENCE [LARGE SCALE GENOMIC DNA]</scope>
    <source>
        <strain evidence="4 5">PY_sf001</strain>
    </source>
</reference>
<dbReference type="STRING" id="6573.A0A210PXT6"/>
<feature type="compositionally biased region" description="Polar residues" evidence="2">
    <location>
        <begin position="762"/>
        <end position="785"/>
    </location>
</feature>
<keyword evidence="5" id="KW-1185">Reference proteome</keyword>
<protein>
    <recommendedName>
        <fullName evidence="3">Mitochondria-eating protein C-terminal domain-containing protein</fullName>
    </recommendedName>
</protein>
<evidence type="ECO:0000259" key="3">
    <source>
        <dbReference type="Pfam" id="PF16026"/>
    </source>
</evidence>
<evidence type="ECO:0000313" key="4">
    <source>
        <dbReference type="EMBL" id="OWF41297.1"/>
    </source>
</evidence>
<dbReference type="InterPro" id="IPR031981">
    <property type="entry name" value="MIEAP_C"/>
</dbReference>
<feature type="domain" description="Mitochondria-eating protein C-terminal" evidence="3">
    <location>
        <begin position="601"/>
        <end position="718"/>
    </location>
</feature>
<proteinExistence type="predicted"/>
<feature type="region of interest" description="Disordered" evidence="2">
    <location>
        <begin position="1"/>
        <end position="57"/>
    </location>
</feature>
<evidence type="ECO:0000256" key="1">
    <source>
        <dbReference type="SAM" id="Coils"/>
    </source>
</evidence>
<comment type="caution">
    <text evidence="4">The sequence shown here is derived from an EMBL/GenBank/DDBJ whole genome shotgun (WGS) entry which is preliminary data.</text>
</comment>
<feature type="compositionally biased region" description="Polar residues" evidence="2">
    <location>
        <begin position="800"/>
        <end position="812"/>
    </location>
</feature>
<sequence length="947" mass="108457">MDDQPPAIHPQEAEVPIPVAHEAASDGGYADTPGHLKPREPVYRDNIRPSPSPDNDHSELPAIHQPHAEVRIPVAQKKASDKYGVYADIPGHMKFRLDRGKRRSDLEFKSVFVFKHDDNRSVDVPRVLRLVCAYRVGLQIVRQQLQIVDSSSGVPMETDASETEPSELFDDNASDADYIWCGMTSKEYQERLNSAKETAKIYSWMEIYEQFIGECCNEEESLAKTVQQLRNDPDGDVKYFCRDNLITHTKDMIKRWKLLNAVAMQLHSEMETLNRSAYPCMEVYSDIELHYGAGEYLQRLKATGQSTIPDKWKKISEKNSDLIRQIKTEVSCTIKKLHDRILTNLMEMDATRKVNYIKLCSRYTGLTAIVSKLNNILSNICRGEQVLHESFTEEETWYNEFDYSYVDMYFKNANVKGDSETEWNRAAKQTRHNLATKIVEWCTTLHQQYGALVKELRTQRKSVRPGIKTHVAELETRVVQQQSQMTKMENEFKTKEALWFEKDLRTQQTNADLTSQLDDVKYNADYLKKQINTQWNQYLVQLTDEQSRKFETQQAKLAEAMNKMAALRREKENLLTRLSKIAGSKLVHGNPAITDLSDANRPTKLSERYSELYDNEWTDALEELIDRKDIVQGEDVVCTKILPAILIESFKFCCETEAEYVRTIRQSLTSLPGSNPDRTEQEQKEAVGTCTTMTHEQTQQLDDLVKTCVPMLTSAVESKFLTLMEKQFAHVIKLAGGSIKSDSQMPRSDQMLLTQMHAPEMTTRTDVQSTTQDNADYGRNQPSTLEESDPTKNRTPADEQATSQTGTSPSDQEPNDHLATESHRQFSHGHSDDMSDQGNQQNENTWHDSHTTDTTGYARISSLEKTIKFTKCCVNLCWLMRIKNPPLHMDTELVEDSDINTDFYKNYTHKGKKVGYLVWPALFLHKGGPLLCKGIVQPLSKKKDKNT</sequence>
<feature type="coiled-coil region" evidence="1">
    <location>
        <begin position="550"/>
        <end position="577"/>
    </location>
</feature>
<organism evidence="4 5">
    <name type="scientific">Mizuhopecten yessoensis</name>
    <name type="common">Japanese scallop</name>
    <name type="synonym">Patinopecten yessoensis</name>
    <dbReference type="NCBI Taxonomy" id="6573"/>
    <lineage>
        <taxon>Eukaryota</taxon>
        <taxon>Metazoa</taxon>
        <taxon>Spiralia</taxon>
        <taxon>Lophotrochozoa</taxon>
        <taxon>Mollusca</taxon>
        <taxon>Bivalvia</taxon>
        <taxon>Autobranchia</taxon>
        <taxon>Pteriomorphia</taxon>
        <taxon>Pectinida</taxon>
        <taxon>Pectinoidea</taxon>
        <taxon>Pectinidae</taxon>
        <taxon>Mizuhopecten</taxon>
    </lineage>
</organism>